<accession>A0A7N1A3P6</accession>
<organism evidence="6 7">
    <name type="scientific">Kalanchoe fedtschenkoi</name>
    <name type="common">Lavender scallops</name>
    <name type="synonym">South American air plant</name>
    <dbReference type="NCBI Taxonomy" id="63787"/>
    <lineage>
        <taxon>Eukaryota</taxon>
        <taxon>Viridiplantae</taxon>
        <taxon>Streptophyta</taxon>
        <taxon>Embryophyta</taxon>
        <taxon>Tracheophyta</taxon>
        <taxon>Spermatophyta</taxon>
        <taxon>Magnoliopsida</taxon>
        <taxon>eudicotyledons</taxon>
        <taxon>Gunneridae</taxon>
        <taxon>Pentapetalae</taxon>
        <taxon>Saxifragales</taxon>
        <taxon>Crassulaceae</taxon>
        <taxon>Kalanchoe</taxon>
    </lineage>
</organism>
<dbReference type="AlphaFoldDB" id="A0A7N1A3P6"/>
<keyword evidence="4 5" id="KW-0349">Heme</keyword>
<keyword evidence="7" id="KW-1185">Reference proteome</keyword>
<dbReference type="OMA" id="RDAHECE"/>
<dbReference type="CDD" id="cd11072">
    <property type="entry name" value="CYP71-like"/>
    <property type="match status" value="1"/>
</dbReference>
<protein>
    <recommendedName>
        <fullName evidence="8">Cytochrome P450</fullName>
    </recommendedName>
</protein>
<evidence type="ECO:0000313" key="7">
    <source>
        <dbReference type="Proteomes" id="UP000594263"/>
    </source>
</evidence>
<dbReference type="PRINTS" id="PR00385">
    <property type="entry name" value="P450"/>
</dbReference>
<evidence type="ECO:0008006" key="8">
    <source>
        <dbReference type="Google" id="ProtNLM"/>
    </source>
</evidence>
<comment type="similarity">
    <text evidence="1 5">Belongs to the cytochrome P450 family.</text>
</comment>
<dbReference type="InterPro" id="IPR001128">
    <property type="entry name" value="Cyt_P450"/>
</dbReference>
<dbReference type="Gramene" id="Kaladp0093s0053.2.v1.1">
    <property type="protein sequence ID" value="Kaladp0093s0053.2.v1.1"/>
    <property type="gene ID" value="Kaladp0093s0053.v1.1"/>
</dbReference>
<evidence type="ECO:0000256" key="4">
    <source>
        <dbReference type="PIRSR" id="PIRSR602401-1"/>
    </source>
</evidence>
<keyword evidence="5" id="KW-0560">Oxidoreductase</keyword>
<dbReference type="Gene3D" id="1.10.630.10">
    <property type="entry name" value="Cytochrome P450"/>
    <property type="match status" value="1"/>
</dbReference>
<feature type="binding site" description="axial binding residue" evidence="4">
    <location>
        <position position="446"/>
    </location>
    <ligand>
        <name>heme</name>
        <dbReference type="ChEBI" id="CHEBI:30413"/>
    </ligand>
    <ligandPart>
        <name>Fe</name>
        <dbReference type="ChEBI" id="CHEBI:18248"/>
    </ligandPart>
</feature>
<keyword evidence="2 4" id="KW-0479">Metal-binding</keyword>
<dbReference type="GO" id="GO:0004497">
    <property type="term" value="F:monooxygenase activity"/>
    <property type="evidence" value="ECO:0007669"/>
    <property type="project" value="UniProtKB-KW"/>
</dbReference>
<dbReference type="InterPro" id="IPR017972">
    <property type="entry name" value="Cyt_P450_CS"/>
</dbReference>
<dbReference type="Pfam" id="PF00067">
    <property type="entry name" value="p450"/>
    <property type="match status" value="1"/>
</dbReference>
<dbReference type="SUPFAM" id="SSF48264">
    <property type="entry name" value="Cytochrome P450"/>
    <property type="match status" value="1"/>
</dbReference>
<evidence type="ECO:0000256" key="2">
    <source>
        <dbReference type="ARBA" id="ARBA00022723"/>
    </source>
</evidence>
<dbReference type="InterPro" id="IPR036396">
    <property type="entry name" value="Cyt_P450_sf"/>
</dbReference>
<dbReference type="InterPro" id="IPR002401">
    <property type="entry name" value="Cyt_P450_E_grp-I"/>
</dbReference>
<dbReference type="PROSITE" id="PS00086">
    <property type="entry name" value="CYTOCHROME_P450"/>
    <property type="match status" value="1"/>
</dbReference>
<evidence type="ECO:0000313" key="6">
    <source>
        <dbReference type="EnsemblPlants" id="Kaladp0093s0053.1.v1.1"/>
    </source>
</evidence>
<dbReference type="GO" id="GO:0016705">
    <property type="term" value="F:oxidoreductase activity, acting on paired donors, with incorporation or reduction of molecular oxygen"/>
    <property type="evidence" value="ECO:0007669"/>
    <property type="project" value="InterPro"/>
</dbReference>
<proteinExistence type="inferred from homology"/>
<dbReference type="PRINTS" id="PR00463">
    <property type="entry name" value="EP450I"/>
</dbReference>
<dbReference type="GO" id="GO:0020037">
    <property type="term" value="F:heme binding"/>
    <property type="evidence" value="ECO:0007669"/>
    <property type="project" value="InterPro"/>
</dbReference>
<dbReference type="FunFam" id="1.10.630.10:FF:000011">
    <property type="entry name" value="Cytochrome P450 83B1"/>
    <property type="match status" value="1"/>
</dbReference>
<evidence type="ECO:0000256" key="5">
    <source>
        <dbReference type="RuleBase" id="RU000461"/>
    </source>
</evidence>
<evidence type="ECO:0000256" key="1">
    <source>
        <dbReference type="ARBA" id="ARBA00010617"/>
    </source>
</evidence>
<dbReference type="PANTHER" id="PTHR47955:SF18">
    <property type="entry name" value="CYTOCHROME P450 71A1-LIKE"/>
    <property type="match status" value="1"/>
</dbReference>
<keyword evidence="3 4" id="KW-0408">Iron</keyword>
<reference evidence="6" key="1">
    <citation type="submission" date="2021-01" db="UniProtKB">
        <authorList>
            <consortium name="EnsemblPlants"/>
        </authorList>
    </citation>
    <scope>IDENTIFICATION</scope>
</reference>
<sequence>MAILFYDASIISPMILALSLLASLGCLFGLARRRQHCRPLTPWRLPVIGNLHQLTSLPHRGLYYLSQKYGPLMLVYFGSTPYFVISSGDLAREVTKTHDYNFSNRWKTSASRLLFTGSDDLIFSPNSHFWRQARKLCVNELLSTKRVQSFYYIIEEEVAELLATIRFSCQDGGSAIELGGLFLGLANNIVCRAVLGQKCTDGGNGDGTLGELVKQANELLTAFTFGEFFPFLSWLDNLTGFNKKGIQTSQALHVFLERVIDEHEIHPAASHADRKDFVQIITELQKNDMSGLQFTRDNIKAILLDMFLAGTDTSASSMEWTMAELAKHPTIMKRVQDEVRSIVGEEHKITEHHINRMEYLHCVVKESLRLHAPFIIGRQTFTDLTIGGFKIPANSNVLINSWAIHREPLIWDRPLEFLPERFLDRSSDYKGQDHYYIPFGQGRRSCPGAHFAVSEIEYALANLLFWFNWELPEGMAAEELDMSETVAQVSHKKLPLRLVPVPKAV</sequence>
<keyword evidence="5" id="KW-0503">Monooxygenase</keyword>
<dbReference type="EnsemblPlants" id="Kaladp0093s0053.2.v1.1">
    <property type="protein sequence ID" value="Kaladp0093s0053.2.v1.1"/>
    <property type="gene ID" value="Kaladp0093s0053.v1.1"/>
</dbReference>
<evidence type="ECO:0000256" key="3">
    <source>
        <dbReference type="ARBA" id="ARBA00023004"/>
    </source>
</evidence>
<dbReference type="Gramene" id="Kaladp0093s0053.1.v1.1">
    <property type="protein sequence ID" value="Kaladp0093s0053.1.v1.1"/>
    <property type="gene ID" value="Kaladp0093s0053.v1.1"/>
</dbReference>
<name>A0A7N1A3P6_KALFE</name>
<dbReference type="Proteomes" id="UP000594263">
    <property type="component" value="Unplaced"/>
</dbReference>
<comment type="cofactor">
    <cofactor evidence="4">
        <name>heme</name>
        <dbReference type="ChEBI" id="CHEBI:30413"/>
    </cofactor>
</comment>
<dbReference type="GO" id="GO:0005506">
    <property type="term" value="F:iron ion binding"/>
    <property type="evidence" value="ECO:0007669"/>
    <property type="project" value="InterPro"/>
</dbReference>
<dbReference type="PANTHER" id="PTHR47955">
    <property type="entry name" value="CYTOCHROME P450 FAMILY 71 PROTEIN"/>
    <property type="match status" value="1"/>
</dbReference>
<dbReference type="EnsemblPlants" id="Kaladp0093s0053.1.v1.1">
    <property type="protein sequence ID" value="Kaladp0093s0053.1.v1.1"/>
    <property type="gene ID" value="Kaladp0093s0053.v1.1"/>
</dbReference>